<evidence type="ECO:0000256" key="1">
    <source>
        <dbReference type="ARBA" id="ARBA00011073"/>
    </source>
</evidence>
<evidence type="ECO:0000313" key="7">
    <source>
        <dbReference type="EMBL" id="KIE45726.1"/>
    </source>
</evidence>
<evidence type="ECO:0000256" key="2">
    <source>
        <dbReference type="ARBA" id="ARBA00022670"/>
    </source>
</evidence>
<dbReference type="PANTHER" id="PTHR43806">
    <property type="entry name" value="PEPTIDASE S8"/>
    <property type="match status" value="1"/>
</dbReference>
<dbReference type="InterPro" id="IPR015500">
    <property type="entry name" value="Peptidase_S8_subtilisin-rel"/>
</dbReference>
<gene>
    <name evidence="7" type="ORF">U732_2114</name>
</gene>
<dbReference type="AlphaFoldDB" id="A0A0C1R5G5"/>
<dbReference type="GO" id="GO:0006508">
    <property type="term" value="P:proteolysis"/>
    <property type="evidence" value="ECO:0007669"/>
    <property type="project" value="UniProtKB-KW"/>
</dbReference>
<feature type="domain" description="Peptidase S8/S53" evidence="6">
    <location>
        <begin position="453"/>
        <end position="558"/>
    </location>
</feature>
<feature type="active site" description="Charge relay system" evidence="5">
    <location>
        <position position="519"/>
    </location>
</feature>
<reference evidence="7 8" key="1">
    <citation type="journal article" date="2015" name="Infect. Genet. Evol.">
        <title>Genomic sequences of six botulinum neurotoxin-producing strains representing three clostridial species illustrate the mobility and diversity of botulinum neurotoxin genes.</title>
        <authorList>
            <person name="Smith T.J."/>
            <person name="Hill K.K."/>
            <person name="Xie G."/>
            <person name="Foley B.T."/>
            <person name="Williamson C.H."/>
            <person name="Foster J.T."/>
            <person name="Johnson S.L."/>
            <person name="Chertkov O."/>
            <person name="Teshima H."/>
            <person name="Gibbons H.S."/>
            <person name="Johnsky L.A."/>
            <person name="Karavis M.A."/>
            <person name="Smith L.A."/>
        </authorList>
    </citation>
    <scope>NUCLEOTIDE SEQUENCE [LARGE SCALE GENOMIC DNA]</scope>
    <source>
        <strain evidence="7 8">CDC 2741</strain>
    </source>
</reference>
<dbReference type="PRINTS" id="PR00723">
    <property type="entry name" value="SUBTILISIN"/>
</dbReference>
<dbReference type="InterPro" id="IPR017310">
    <property type="entry name" value="Pept_S8A_subtilisin_clostridia"/>
</dbReference>
<dbReference type="CDD" id="cd07478">
    <property type="entry name" value="Peptidases_S8_CspA-like"/>
    <property type="match status" value="1"/>
</dbReference>
<dbReference type="InterPro" id="IPR034045">
    <property type="entry name" value="Pep_S8_CspA-like"/>
</dbReference>
<evidence type="ECO:0000256" key="4">
    <source>
        <dbReference type="ARBA" id="ARBA00022825"/>
    </source>
</evidence>
<dbReference type="Pfam" id="PF00082">
    <property type="entry name" value="Peptidase_S8"/>
    <property type="match status" value="2"/>
</dbReference>
<dbReference type="OrthoDB" id="2744137at2"/>
<evidence type="ECO:0000259" key="6">
    <source>
        <dbReference type="Pfam" id="PF00082"/>
    </source>
</evidence>
<organism evidence="7 8">
    <name type="scientific">Clostridium argentinense CDC 2741</name>
    <dbReference type="NCBI Taxonomy" id="1418104"/>
    <lineage>
        <taxon>Bacteria</taxon>
        <taxon>Bacillati</taxon>
        <taxon>Bacillota</taxon>
        <taxon>Clostridia</taxon>
        <taxon>Eubacteriales</taxon>
        <taxon>Clostridiaceae</taxon>
        <taxon>Clostridium</taxon>
    </lineage>
</organism>
<dbReference type="PIRSF" id="PIRSF037894">
    <property type="entry name" value="Subtilisin_rel_CspABC"/>
    <property type="match status" value="1"/>
</dbReference>
<dbReference type="RefSeq" id="WP_052268162.1">
    <property type="nucleotide sequence ID" value="NZ_AYSO01000018.1"/>
</dbReference>
<sequence length="622" mass="68573">MKEHRENVNQAQETPNANLLQCGKLYLNDNYESYVASYVGDVVSELNNIEYACVFIVGFNMAVVVVEKGRVNDLRSVSKTIVYLERNNLYSLTELSPIDTSNISNFHENPYLRLRGTGVVIGMLDTGIDYLNKEFITEGNKTRIIEMWDQTVQDGPAPQGFPYGTRYTRDQINEAINAQSRGEDPYTIVPEQDIIGHGTEIAGIIGAGGRAGVTGAAPDCEFVVVKLKEVNPAVLAQFPKIETTAPQYQTSDVLMALKYLYETQRRLSKPMVVCVAIGSNYGGHDGTARVERYIDYFSYRSEIAIVGGTGNEGDAANHTSGRFTQTGETIIVELEVADDQGGIEVNLWFNRPDKISVGIISPSGEALERVPEEITQITDLKFTLEGTTVSILYDYQFDISGDEHVSIEFSNIRGGIWQIVLIGDYIVDGRYNAWTYQKLFLKPGTKFLKPNPYTTLTNPSTSREIIVTSYYNQDNNTAVATSGRGFTRDGRVKPSVATGGIDVLTTKPGGGTTTVTGSSAATAVLTGAVALIVQWGIVEGNSPALYPVKINTLLISGTRKRPGDIYPNPVWGYGILDLVEVFKNVRSLDNSLNRIHENKNEVVEFSKNILIKIPKEIYTRLE</sequence>
<accession>A0A0C1R5G5</accession>
<evidence type="ECO:0000256" key="3">
    <source>
        <dbReference type="ARBA" id="ARBA00022801"/>
    </source>
</evidence>
<dbReference type="InterPro" id="IPR036852">
    <property type="entry name" value="Peptidase_S8/S53_dom_sf"/>
</dbReference>
<dbReference type="PROSITE" id="PS00137">
    <property type="entry name" value="SUBTILASE_HIS"/>
    <property type="match status" value="1"/>
</dbReference>
<dbReference type="EMBL" id="AYSO01000018">
    <property type="protein sequence ID" value="KIE45726.1"/>
    <property type="molecule type" value="Genomic_DNA"/>
</dbReference>
<protein>
    <submittedName>
        <fullName evidence="7">Subtilase family protein</fullName>
    </submittedName>
</protein>
<comment type="caution">
    <text evidence="7">The sequence shown here is derived from an EMBL/GenBank/DDBJ whole genome shotgun (WGS) entry which is preliminary data.</text>
</comment>
<dbReference type="PROSITE" id="PS51892">
    <property type="entry name" value="SUBTILASE"/>
    <property type="match status" value="1"/>
</dbReference>
<dbReference type="Gene3D" id="2.60.120.1290">
    <property type="match status" value="1"/>
</dbReference>
<dbReference type="Gene3D" id="3.40.50.200">
    <property type="entry name" value="Peptidase S8/S53 domain"/>
    <property type="match status" value="1"/>
</dbReference>
<comment type="similarity">
    <text evidence="1 5">Belongs to the peptidase S8 family.</text>
</comment>
<feature type="active site" description="Charge relay system" evidence="5">
    <location>
        <position position="197"/>
    </location>
</feature>
<name>A0A0C1R5G5_9CLOT</name>
<keyword evidence="4 5" id="KW-0720">Serine protease</keyword>
<dbReference type="InterPro" id="IPR023827">
    <property type="entry name" value="Peptidase_S8_Asp-AS"/>
</dbReference>
<keyword evidence="2 5" id="KW-0645">Protease</keyword>
<dbReference type="STRING" id="29341.RSJ17_02875"/>
<proteinExistence type="inferred from homology"/>
<dbReference type="SUPFAM" id="SSF52743">
    <property type="entry name" value="Subtilisin-like"/>
    <property type="match status" value="1"/>
</dbReference>
<evidence type="ECO:0000256" key="5">
    <source>
        <dbReference type="PROSITE-ProRule" id="PRU01240"/>
    </source>
</evidence>
<dbReference type="InterPro" id="IPR000209">
    <property type="entry name" value="Peptidase_S8/S53_dom"/>
</dbReference>
<feature type="active site" description="Charge relay system" evidence="5">
    <location>
        <position position="125"/>
    </location>
</feature>
<dbReference type="Proteomes" id="UP000031366">
    <property type="component" value="Unassembled WGS sequence"/>
</dbReference>
<dbReference type="InterPro" id="IPR050131">
    <property type="entry name" value="Peptidase_S8_subtilisin-like"/>
</dbReference>
<dbReference type="PANTHER" id="PTHR43806:SF11">
    <property type="entry name" value="CEREVISIN-RELATED"/>
    <property type="match status" value="1"/>
</dbReference>
<evidence type="ECO:0000313" key="8">
    <source>
        <dbReference type="Proteomes" id="UP000031366"/>
    </source>
</evidence>
<keyword evidence="8" id="KW-1185">Reference proteome</keyword>
<dbReference type="InterPro" id="IPR022398">
    <property type="entry name" value="Peptidase_S8_His-AS"/>
</dbReference>
<dbReference type="PROSITE" id="PS00136">
    <property type="entry name" value="SUBTILASE_ASP"/>
    <property type="match status" value="1"/>
</dbReference>
<keyword evidence="3 5" id="KW-0378">Hydrolase</keyword>
<dbReference type="GO" id="GO:0004252">
    <property type="term" value="F:serine-type endopeptidase activity"/>
    <property type="evidence" value="ECO:0007669"/>
    <property type="project" value="UniProtKB-UniRule"/>
</dbReference>
<feature type="domain" description="Peptidase S8/S53" evidence="6">
    <location>
        <begin position="116"/>
        <end position="332"/>
    </location>
</feature>